<accession>A0A4Q9H1Z5</accession>
<evidence type="ECO:0000256" key="10">
    <source>
        <dbReference type="ARBA" id="ARBA00059247"/>
    </source>
</evidence>
<dbReference type="PANTHER" id="PTHR43434:SF23">
    <property type="entry name" value="PHOSPHOGLYCOLATE PHOSPHATASE"/>
    <property type="match status" value="1"/>
</dbReference>
<dbReference type="SFLD" id="SFLDS00003">
    <property type="entry name" value="Haloacid_Dehalogenase"/>
    <property type="match status" value="1"/>
</dbReference>
<dbReference type="GO" id="GO:0019253">
    <property type="term" value="P:reductive pentose-phosphate cycle"/>
    <property type="evidence" value="ECO:0007669"/>
    <property type="project" value="UniProtKB-KW"/>
</dbReference>
<dbReference type="NCBIfam" id="TIGR01549">
    <property type="entry name" value="HAD-SF-IA-v1"/>
    <property type="match status" value="1"/>
</dbReference>
<dbReference type="Gene3D" id="3.40.50.1000">
    <property type="entry name" value="HAD superfamily/HAD-like"/>
    <property type="match status" value="1"/>
</dbReference>
<dbReference type="SUPFAM" id="SSF56784">
    <property type="entry name" value="HAD-like"/>
    <property type="match status" value="1"/>
</dbReference>
<evidence type="ECO:0000256" key="3">
    <source>
        <dbReference type="ARBA" id="ARBA00011233"/>
    </source>
</evidence>
<dbReference type="Proteomes" id="UP000292120">
    <property type="component" value="Unassembled WGS sequence"/>
</dbReference>
<dbReference type="GO" id="GO:0006281">
    <property type="term" value="P:DNA repair"/>
    <property type="evidence" value="ECO:0007669"/>
    <property type="project" value="TreeGrafter"/>
</dbReference>
<evidence type="ECO:0000256" key="4">
    <source>
        <dbReference type="ARBA" id="ARBA00013078"/>
    </source>
</evidence>
<dbReference type="InterPro" id="IPR036412">
    <property type="entry name" value="HAD-like_sf"/>
</dbReference>
<keyword evidence="12" id="KW-1185">Reference proteome</keyword>
<dbReference type="Gene3D" id="1.10.150.240">
    <property type="entry name" value="Putative phosphatase, domain 2"/>
    <property type="match status" value="1"/>
</dbReference>
<dbReference type="NCBIfam" id="TIGR01509">
    <property type="entry name" value="HAD-SF-IA-v3"/>
    <property type="match status" value="1"/>
</dbReference>
<keyword evidence="9" id="KW-0119">Carbohydrate metabolism</keyword>
<dbReference type="EMBL" id="SIXI01000001">
    <property type="protein sequence ID" value="TBO34213.1"/>
    <property type="molecule type" value="Genomic_DNA"/>
</dbReference>
<evidence type="ECO:0000256" key="5">
    <source>
        <dbReference type="ARBA" id="ARBA00022567"/>
    </source>
</evidence>
<dbReference type="InterPro" id="IPR006439">
    <property type="entry name" value="HAD-SF_hydro_IA"/>
</dbReference>
<proteinExistence type="predicted"/>
<evidence type="ECO:0000256" key="7">
    <source>
        <dbReference type="ARBA" id="ARBA00022801"/>
    </source>
</evidence>
<dbReference type="InterPro" id="IPR023198">
    <property type="entry name" value="PGP-like_dom2"/>
</dbReference>
<comment type="subunit">
    <text evidence="3">Homotrimer.</text>
</comment>
<dbReference type="GO" id="GO:0046872">
    <property type="term" value="F:metal ion binding"/>
    <property type="evidence" value="ECO:0007669"/>
    <property type="project" value="UniProtKB-KW"/>
</dbReference>
<keyword evidence="6" id="KW-0479">Metal-binding</keyword>
<organism evidence="11 12">
    <name type="scientific">Aquabacterium lacunae</name>
    <dbReference type="NCBI Taxonomy" id="2528630"/>
    <lineage>
        <taxon>Bacteria</taxon>
        <taxon>Pseudomonadati</taxon>
        <taxon>Pseudomonadota</taxon>
        <taxon>Betaproteobacteria</taxon>
        <taxon>Burkholderiales</taxon>
        <taxon>Aquabacterium</taxon>
    </lineage>
</organism>
<evidence type="ECO:0000256" key="1">
    <source>
        <dbReference type="ARBA" id="ARBA00000830"/>
    </source>
</evidence>
<comment type="catalytic activity">
    <reaction evidence="1">
        <text>2-phosphoglycolate + H2O = glycolate + phosphate</text>
        <dbReference type="Rhea" id="RHEA:14369"/>
        <dbReference type="ChEBI" id="CHEBI:15377"/>
        <dbReference type="ChEBI" id="CHEBI:29805"/>
        <dbReference type="ChEBI" id="CHEBI:43474"/>
        <dbReference type="ChEBI" id="CHEBI:58033"/>
        <dbReference type="EC" id="3.1.3.18"/>
    </reaction>
</comment>
<evidence type="ECO:0000256" key="9">
    <source>
        <dbReference type="ARBA" id="ARBA00023277"/>
    </source>
</evidence>
<gene>
    <name evidence="11" type="ORF">EYS42_01900</name>
</gene>
<comment type="caution">
    <text evidence="11">The sequence shown here is derived from an EMBL/GenBank/DDBJ whole genome shotgun (WGS) entry which is preliminary data.</text>
</comment>
<comment type="pathway">
    <text evidence="2">Organic acid metabolism; glycolate biosynthesis; glycolate from 2-phosphoglycolate: step 1/1.</text>
</comment>
<evidence type="ECO:0000313" key="11">
    <source>
        <dbReference type="EMBL" id="TBO34213.1"/>
    </source>
</evidence>
<protein>
    <recommendedName>
        <fullName evidence="4">phosphoglycolate phosphatase</fullName>
        <ecNumber evidence="4">3.1.3.18</ecNumber>
    </recommendedName>
</protein>
<comment type="function">
    <text evidence="10">Specifically catalyzes the dephosphorylation of 2-phosphoglycolate. Is involved in the dissimilation of the intracellular 2-phosphoglycolate formed during the DNA repair of 3'-phosphoglycolate ends, a major class of DNA lesions induced by oxidative stress.</text>
</comment>
<dbReference type="InterPro" id="IPR023214">
    <property type="entry name" value="HAD_sf"/>
</dbReference>
<dbReference type="RefSeq" id="WP_130966163.1">
    <property type="nucleotide sequence ID" value="NZ_SIXI01000001.1"/>
</dbReference>
<dbReference type="SFLD" id="SFLDG01129">
    <property type="entry name" value="C1.5:_HAD__Beta-PGM__Phosphata"/>
    <property type="match status" value="1"/>
</dbReference>
<dbReference type="EC" id="3.1.3.18" evidence="4"/>
<evidence type="ECO:0000313" key="12">
    <source>
        <dbReference type="Proteomes" id="UP000292120"/>
    </source>
</evidence>
<keyword evidence="5" id="KW-0113">Calvin cycle</keyword>
<dbReference type="PANTHER" id="PTHR43434">
    <property type="entry name" value="PHOSPHOGLYCOLATE PHOSPHATASE"/>
    <property type="match status" value="1"/>
</dbReference>
<name>A0A4Q9H1Z5_9BURK</name>
<dbReference type="Pfam" id="PF13419">
    <property type="entry name" value="HAD_2"/>
    <property type="match status" value="1"/>
</dbReference>
<dbReference type="AlphaFoldDB" id="A0A4Q9H1Z5"/>
<evidence type="ECO:0000256" key="6">
    <source>
        <dbReference type="ARBA" id="ARBA00022723"/>
    </source>
</evidence>
<dbReference type="OrthoDB" id="9776368at2"/>
<dbReference type="InterPro" id="IPR050155">
    <property type="entry name" value="HAD-like_hydrolase_sf"/>
</dbReference>
<sequence length="238" mass="24946">MSTPSEGAAGHPSGVTGQIEWPAPVQAVLFDLDGTLADTAGDLGGAVNVLRVREGLPPMALDLLRPHASAGARGLLGVGMNLFPGDERYEAMRLAFLDAYLLCLADTTALFPGMTEVLNTLETRGLAWGVVTNKPHRFTVPVMEGLGLMQRSGTTISGDTTAHAKPHPLPLLTAAEQLGVDPARTLYVGDDLRDIQAAQAAGMPSAAAAWGYLGTAHEVHSWGASVICQHPLDLLRVI</sequence>
<keyword evidence="7 11" id="KW-0378">Hydrolase</keyword>
<evidence type="ECO:0000256" key="2">
    <source>
        <dbReference type="ARBA" id="ARBA00004818"/>
    </source>
</evidence>
<evidence type="ECO:0000256" key="8">
    <source>
        <dbReference type="ARBA" id="ARBA00022842"/>
    </source>
</evidence>
<dbReference type="GO" id="GO:0008967">
    <property type="term" value="F:phosphoglycolate phosphatase activity"/>
    <property type="evidence" value="ECO:0007669"/>
    <property type="project" value="UniProtKB-EC"/>
</dbReference>
<dbReference type="GO" id="GO:0005829">
    <property type="term" value="C:cytosol"/>
    <property type="evidence" value="ECO:0007669"/>
    <property type="project" value="TreeGrafter"/>
</dbReference>
<dbReference type="FunFam" id="3.40.50.1000:FF:000022">
    <property type="entry name" value="Phosphoglycolate phosphatase"/>
    <property type="match status" value="1"/>
</dbReference>
<dbReference type="InterPro" id="IPR041492">
    <property type="entry name" value="HAD_2"/>
</dbReference>
<dbReference type="PRINTS" id="PR00413">
    <property type="entry name" value="HADHALOGNASE"/>
</dbReference>
<reference evidence="11 12" key="1">
    <citation type="submission" date="2019-02" db="EMBL/GenBank/DDBJ databases">
        <title>Aquabacterium sp. strain KMB7.</title>
        <authorList>
            <person name="Chen W.-M."/>
        </authorList>
    </citation>
    <scope>NUCLEOTIDE SEQUENCE [LARGE SCALE GENOMIC DNA]</scope>
    <source>
        <strain evidence="11 12">KMB7</strain>
    </source>
</reference>
<keyword evidence="8" id="KW-0460">Magnesium</keyword>